<dbReference type="SUPFAM" id="SSF47413">
    <property type="entry name" value="lambda repressor-like DNA-binding domains"/>
    <property type="match status" value="1"/>
</dbReference>
<evidence type="ECO:0000313" key="2">
    <source>
        <dbReference type="EMBL" id="QDE34834.1"/>
    </source>
</evidence>
<dbReference type="Pfam" id="PF13560">
    <property type="entry name" value="HTH_31"/>
    <property type="match status" value="1"/>
</dbReference>
<organism evidence="2 3">
    <name type="scientific">Microbacterium foliorum</name>
    <dbReference type="NCBI Taxonomy" id="104336"/>
    <lineage>
        <taxon>Bacteria</taxon>
        <taxon>Bacillati</taxon>
        <taxon>Actinomycetota</taxon>
        <taxon>Actinomycetes</taxon>
        <taxon>Micrococcales</taxon>
        <taxon>Microbacteriaceae</taxon>
        <taxon>Microbacterium</taxon>
    </lineage>
</organism>
<dbReference type="Gene3D" id="1.10.260.40">
    <property type="entry name" value="lambda repressor-like DNA-binding domains"/>
    <property type="match status" value="1"/>
</dbReference>
<protein>
    <submittedName>
        <fullName evidence="2">Helix-turn-helix transcriptional regulator</fullName>
    </submittedName>
</protein>
<dbReference type="SMART" id="SM00530">
    <property type="entry name" value="HTH_XRE"/>
    <property type="match status" value="1"/>
</dbReference>
<dbReference type="AlphaFoldDB" id="A0A4Y5YQ39"/>
<evidence type="ECO:0000259" key="1">
    <source>
        <dbReference type="PROSITE" id="PS50943"/>
    </source>
</evidence>
<dbReference type="RefSeq" id="WP_140037069.1">
    <property type="nucleotide sequence ID" value="NZ_CP041040.1"/>
</dbReference>
<dbReference type="OrthoDB" id="5074395at2"/>
<dbReference type="GO" id="GO:0003677">
    <property type="term" value="F:DNA binding"/>
    <property type="evidence" value="ECO:0007669"/>
    <property type="project" value="InterPro"/>
</dbReference>
<dbReference type="CDD" id="cd00093">
    <property type="entry name" value="HTH_XRE"/>
    <property type="match status" value="1"/>
</dbReference>
<sequence>MHDEAEVRKSDWDDFAREFAVRLRQVRHDAGLSQEDVAHRANLSRFIYRQYEQGESRRGSPSNPSLRAVLAIAQVFEIPLADLLPGSIPDLRRR</sequence>
<dbReference type="Proteomes" id="UP000316125">
    <property type="component" value="Chromosome"/>
</dbReference>
<dbReference type="EMBL" id="CP041040">
    <property type="protein sequence ID" value="QDE34834.1"/>
    <property type="molecule type" value="Genomic_DNA"/>
</dbReference>
<proteinExistence type="predicted"/>
<gene>
    <name evidence="2" type="ORF">FIV50_08535</name>
</gene>
<evidence type="ECO:0000313" key="3">
    <source>
        <dbReference type="Proteomes" id="UP000316125"/>
    </source>
</evidence>
<dbReference type="PROSITE" id="PS50943">
    <property type="entry name" value="HTH_CROC1"/>
    <property type="match status" value="1"/>
</dbReference>
<dbReference type="InterPro" id="IPR001387">
    <property type="entry name" value="Cro/C1-type_HTH"/>
</dbReference>
<accession>A0A4Y5YQ39</accession>
<feature type="domain" description="HTH cro/C1-type" evidence="1">
    <location>
        <begin position="23"/>
        <end position="83"/>
    </location>
</feature>
<name>A0A4Y5YQ39_9MICO</name>
<reference evidence="2 3" key="1">
    <citation type="submission" date="2019-06" db="EMBL/GenBank/DDBJ databases">
        <title>Complete genome of Microbacterium foliorum M2.</title>
        <authorList>
            <person name="Cao G."/>
        </authorList>
    </citation>
    <scope>NUCLEOTIDE SEQUENCE [LARGE SCALE GENOMIC DNA]</scope>
    <source>
        <strain evidence="2 3">M2</strain>
    </source>
</reference>
<dbReference type="InterPro" id="IPR010982">
    <property type="entry name" value="Lambda_DNA-bd_dom_sf"/>
</dbReference>